<protein>
    <submittedName>
        <fullName evidence="2">AAA family ATPase</fullName>
    </submittedName>
</protein>
<feature type="domain" description="ATPase AAA-type core" evidence="1">
    <location>
        <begin position="40"/>
        <end position="400"/>
    </location>
</feature>
<proteinExistence type="predicted"/>
<gene>
    <name evidence="2" type="ORF">V2J18_09185</name>
</gene>
<dbReference type="InterPro" id="IPR051396">
    <property type="entry name" value="Bact_Antivir_Def_Nuclease"/>
</dbReference>
<evidence type="ECO:0000313" key="3">
    <source>
        <dbReference type="Proteomes" id="UP001387215"/>
    </source>
</evidence>
<reference evidence="2 3" key="1">
    <citation type="submission" date="2024-02" db="EMBL/GenBank/DDBJ databases">
        <title>Lysobacter Genome Sequencing and Mining.</title>
        <authorList>
            <person name="Bierman J."/>
            <person name="Walker M.C."/>
        </authorList>
    </citation>
    <scope>NUCLEOTIDE SEQUENCE [LARGE SCALE GENOMIC DNA]</scope>
    <source>
        <strain evidence="2 3">PB6250</strain>
    </source>
</reference>
<dbReference type="PANTHER" id="PTHR43581">
    <property type="entry name" value="ATP/GTP PHOSPHATASE"/>
    <property type="match status" value="1"/>
</dbReference>
<keyword evidence="3" id="KW-1185">Reference proteome</keyword>
<dbReference type="InterPro" id="IPR027417">
    <property type="entry name" value="P-loop_NTPase"/>
</dbReference>
<name>A0ABU8D282_9GAMM</name>
<dbReference type="Proteomes" id="UP001387215">
    <property type="component" value="Unassembled WGS sequence"/>
</dbReference>
<dbReference type="PANTHER" id="PTHR43581:SF2">
    <property type="entry name" value="EXCINUCLEASE ATPASE SUBUNIT"/>
    <property type="match status" value="1"/>
</dbReference>
<comment type="caution">
    <text evidence="2">The sequence shown here is derived from an EMBL/GenBank/DDBJ whole genome shotgun (WGS) entry which is preliminary data.</text>
</comment>
<dbReference type="EMBL" id="JBANDL010000002">
    <property type="protein sequence ID" value="MEI2454849.1"/>
    <property type="molecule type" value="Genomic_DNA"/>
</dbReference>
<dbReference type="InterPro" id="IPR003959">
    <property type="entry name" value="ATPase_AAA_core"/>
</dbReference>
<dbReference type="Gene3D" id="3.40.50.300">
    <property type="entry name" value="P-loop containing nucleotide triphosphate hydrolases"/>
    <property type="match status" value="1"/>
</dbReference>
<organism evidence="2 3">
    <name type="scientific">Lysobacter firmicutimachus</name>
    <dbReference type="NCBI Taxonomy" id="1792846"/>
    <lineage>
        <taxon>Bacteria</taxon>
        <taxon>Pseudomonadati</taxon>
        <taxon>Pseudomonadota</taxon>
        <taxon>Gammaproteobacteria</taxon>
        <taxon>Lysobacterales</taxon>
        <taxon>Lysobacteraceae</taxon>
        <taxon>Lysobacter</taxon>
    </lineage>
</organism>
<evidence type="ECO:0000313" key="2">
    <source>
        <dbReference type="EMBL" id="MEI2454849.1"/>
    </source>
</evidence>
<evidence type="ECO:0000259" key="1">
    <source>
        <dbReference type="Pfam" id="PF13304"/>
    </source>
</evidence>
<accession>A0ABU8D282</accession>
<dbReference type="Pfam" id="PF13304">
    <property type="entry name" value="AAA_21"/>
    <property type="match status" value="1"/>
</dbReference>
<sequence length="437" mass="47675">MAYVAGSPPGNFVSRITVRGLYGEFDYDIGPPKDGADPRIIILYGDNGTGKTTILQLLRSLMSPNDESGHRSRIAKIPFKRFEVDLRDGTRICAEREGGESVGSYILSISGGGEGGGVKVNVQADANCVVKTSSWSQADQVKFSHFLQRLAAISKDVSFLDDKRTFGPGDDGHRRSFGFNEGKWLITETATEDPVAEKVSALAESVRREALMRQRRGSGDSQTIYRNLIATIAKGNSPRAISLEAVISKLIEAEVLSREFSKIGLMAPLCHEPIISQLRNVSEARKDVVTELVLAYVDSTEAWFSALKELNAQLEKFIGRLNFFMATKTAEFTVGDGLKFLSKQGLPLGVSALSSGERHLVMMLVQALLLRNDTGLVIIDEPELSLNMKWQRELVAAILDCLGGGGGSDIYSYSFYRDSSQVQGEYCSALGARGRAK</sequence>
<dbReference type="SUPFAM" id="SSF52540">
    <property type="entry name" value="P-loop containing nucleoside triphosphate hydrolases"/>
    <property type="match status" value="1"/>
</dbReference>
<dbReference type="RefSeq" id="WP_336131617.1">
    <property type="nucleotide sequence ID" value="NZ_JBANDL010000002.1"/>
</dbReference>